<gene>
    <name evidence="1" type="ORF">E1B28_002652</name>
</gene>
<dbReference type="GeneID" id="66071728"/>
<dbReference type="OrthoDB" id="3065056at2759"/>
<dbReference type="KEGG" id="more:E1B28_002652"/>
<keyword evidence="2" id="KW-1185">Reference proteome</keyword>
<dbReference type="Proteomes" id="UP001049176">
    <property type="component" value="Chromosome 10"/>
</dbReference>
<dbReference type="EMBL" id="CM032190">
    <property type="protein sequence ID" value="KAG7086716.1"/>
    <property type="molecule type" value="Genomic_DNA"/>
</dbReference>
<evidence type="ECO:0000313" key="2">
    <source>
        <dbReference type="Proteomes" id="UP001049176"/>
    </source>
</evidence>
<dbReference type="AlphaFoldDB" id="A0A9P7UNB2"/>
<dbReference type="RefSeq" id="XP_043003187.1">
    <property type="nucleotide sequence ID" value="XM_043159584.1"/>
</dbReference>
<name>A0A9P7UNB2_9AGAR</name>
<protein>
    <submittedName>
        <fullName evidence="1">Uncharacterized protein</fullName>
    </submittedName>
</protein>
<reference evidence="1" key="1">
    <citation type="journal article" date="2021" name="Genome Biol. Evol.">
        <title>The assembled and annotated genome of the fairy-ring fungus Marasmius oreades.</title>
        <authorList>
            <person name="Hiltunen M."/>
            <person name="Ament-Velasquez S.L."/>
            <person name="Johannesson H."/>
        </authorList>
    </citation>
    <scope>NUCLEOTIDE SEQUENCE</scope>
    <source>
        <strain evidence="1">03SP1</strain>
    </source>
</reference>
<organism evidence="1 2">
    <name type="scientific">Marasmius oreades</name>
    <name type="common">fairy-ring Marasmius</name>
    <dbReference type="NCBI Taxonomy" id="181124"/>
    <lineage>
        <taxon>Eukaryota</taxon>
        <taxon>Fungi</taxon>
        <taxon>Dikarya</taxon>
        <taxon>Basidiomycota</taxon>
        <taxon>Agaricomycotina</taxon>
        <taxon>Agaricomycetes</taxon>
        <taxon>Agaricomycetidae</taxon>
        <taxon>Agaricales</taxon>
        <taxon>Marasmiineae</taxon>
        <taxon>Marasmiaceae</taxon>
        <taxon>Marasmius</taxon>
    </lineage>
</organism>
<accession>A0A9P7UNB2</accession>
<comment type="caution">
    <text evidence="1">The sequence shown here is derived from an EMBL/GenBank/DDBJ whole genome shotgun (WGS) entry which is preliminary data.</text>
</comment>
<proteinExistence type="predicted"/>
<evidence type="ECO:0000313" key="1">
    <source>
        <dbReference type="EMBL" id="KAG7086716.1"/>
    </source>
</evidence>
<sequence length="290" mass="33378">MPTTIDIRFDGTNTHILSEKAIREGWDTFIFYKNLVRPGNLFIGLNTARHNLGRADVARWLSILVNGTITHPPEIYNCAIKEVDVLQYLPTKMAEKPISWTEPKTWAPGNYTLETYRMFDQYWTNTTPETLQVWMSGKEVFPSKDIKPVYTIEPVCSSNWPADDTKRMQKSMSFPMPIQNMIILPSLLVDDFYLNRFGFDIQMGRFVTFPGIPPKTNSLLQATCLKTTSSSNVYMARHFRECLRVHCFFGDIRAENGLDKIWARSQEWDVKRFHSWIGTLSTLLFAGGGV</sequence>